<comment type="similarity">
    <text evidence="1">Belongs to the methyltransferase superfamily.</text>
</comment>
<gene>
    <name evidence="5" type="ORF">WCD58_28395</name>
</gene>
<evidence type="ECO:0000256" key="3">
    <source>
        <dbReference type="ARBA" id="ARBA00022679"/>
    </source>
</evidence>
<dbReference type="InterPro" id="IPR051052">
    <property type="entry name" value="Diverse_substrate_MTase"/>
</dbReference>
<proteinExistence type="inferred from homology"/>
<keyword evidence="3 5" id="KW-0808">Transferase</keyword>
<organism evidence="5 6">
    <name type="scientific">Actinomycetospora flava</name>
    <dbReference type="NCBI Taxonomy" id="3129232"/>
    <lineage>
        <taxon>Bacteria</taxon>
        <taxon>Bacillati</taxon>
        <taxon>Actinomycetota</taxon>
        <taxon>Actinomycetes</taxon>
        <taxon>Pseudonocardiales</taxon>
        <taxon>Pseudonocardiaceae</taxon>
        <taxon>Actinomycetospora</taxon>
    </lineage>
</organism>
<dbReference type="Gene3D" id="3.40.50.150">
    <property type="entry name" value="Vaccinia Virus protein VP39"/>
    <property type="match status" value="1"/>
</dbReference>
<dbReference type="InterPro" id="IPR013216">
    <property type="entry name" value="Methyltransf_11"/>
</dbReference>
<dbReference type="InterPro" id="IPR029063">
    <property type="entry name" value="SAM-dependent_MTases_sf"/>
</dbReference>
<dbReference type="InterPro" id="IPR020596">
    <property type="entry name" value="rRNA_Ade_Mease_Trfase_CS"/>
</dbReference>
<reference evidence="5 6" key="1">
    <citation type="submission" date="2024-03" db="EMBL/GenBank/DDBJ databases">
        <title>Actinomycetospora sp. OC33-EN07, a novel actinomycete isolated from wild orchid (Aerides multiflora).</title>
        <authorList>
            <person name="Suriyachadkun C."/>
        </authorList>
    </citation>
    <scope>NUCLEOTIDE SEQUENCE [LARGE SCALE GENOMIC DNA]</scope>
    <source>
        <strain evidence="5 6">OC33-EN07</strain>
    </source>
</reference>
<evidence type="ECO:0000313" key="6">
    <source>
        <dbReference type="Proteomes" id="UP001369736"/>
    </source>
</evidence>
<feature type="domain" description="Methyltransferase type 11" evidence="4">
    <location>
        <begin position="41"/>
        <end position="130"/>
    </location>
</feature>
<dbReference type="Pfam" id="PF08241">
    <property type="entry name" value="Methyltransf_11"/>
    <property type="match status" value="1"/>
</dbReference>
<accession>A0ABU8MCM9</accession>
<sequence length="254" mass="26978">MTRPERSRSFGAAAEDYDRLRPAPVPAALRWLLPSSEVTVLDLGAGTGLVSRSLAAAGVADVVAVEPDDAMRAVLAARSPGARALAGTAEDIPLPDASVDAVLASSAWHWFDPDRATAEVARVLRPGGVLGLLWSFADPATDWVAELRHLQRADDAGNEDSTSGVRAGFAIDLPDGAPFGAGSSEVFRRRTWMAADDVAAMLGTYSTVLTLRPEERAEVRRAAREVIARRVGTDPVRVPFATAVWRATRLASDI</sequence>
<keyword evidence="6" id="KW-1185">Reference proteome</keyword>
<dbReference type="GO" id="GO:0032259">
    <property type="term" value="P:methylation"/>
    <property type="evidence" value="ECO:0007669"/>
    <property type="project" value="UniProtKB-KW"/>
</dbReference>
<evidence type="ECO:0000256" key="2">
    <source>
        <dbReference type="ARBA" id="ARBA00022603"/>
    </source>
</evidence>
<dbReference type="EMBL" id="JBBEGM010000015">
    <property type="protein sequence ID" value="MEJ2865111.1"/>
    <property type="molecule type" value="Genomic_DNA"/>
</dbReference>
<dbReference type="EC" id="2.1.1.-" evidence="5"/>
<dbReference type="PANTHER" id="PTHR44942">
    <property type="entry name" value="METHYLTRANSF_11 DOMAIN-CONTAINING PROTEIN"/>
    <property type="match status" value="1"/>
</dbReference>
<dbReference type="PANTHER" id="PTHR44942:SF4">
    <property type="entry name" value="METHYLTRANSFERASE TYPE 11 DOMAIN-CONTAINING PROTEIN"/>
    <property type="match status" value="1"/>
</dbReference>
<comment type="caution">
    <text evidence="5">The sequence shown here is derived from an EMBL/GenBank/DDBJ whole genome shotgun (WGS) entry which is preliminary data.</text>
</comment>
<dbReference type="GO" id="GO:0008168">
    <property type="term" value="F:methyltransferase activity"/>
    <property type="evidence" value="ECO:0007669"/>
    <property type="project" value="UniProtKB-KW"/>
</dbReference>
<evidence type="ECO:0000259" key="4">
    <source>
        <dbReference type="Pfam" id="PF08241"/>
    </source>
</evidence>
<dbReference type="PROSITE" id="PS01131">
    <property type="entry name" value="RRNA_A_DIMETH"/>
    <property type="match status" value="1"/>
</dbReference>
<keyword evidence="2 5" id="KW-0489">Methyltransferase</keyword>
<dbReference type="CDD" id="cd02440">
    <property type="entry name" value="AdoMet_MTases"/>
    <property type="match status" value="1"/>
</dbReference>
<evidence type="ECO:0000313" key="5">
    <source>
        <dbReference type="EMBL" id="MEJ2865111.1"/>
    </source>
</evidence>
<protein>
    <submittedName>
        <fullName evidence="5">Class I SAM-dependent methyltransferase</fullName>
        <ecNumber evidence="5">2.1.1.-</ecNumber>
    </submittedName>
</protein>
<dbReference type="SUPFAM" id="SSF53335">
    <property type="entry name" value="S-adenosyl-L-methionine-dependent methyltransferases"/>
    <property type="match status" value="1"/>
</dbReference>
<evidence type="ECO:0000256" key="1">
    <source>
        <dbReference type="ARBA" id="ARBA00008361"/>
    </source>
</evidence>
<dbReference type="Proteomes" id="UP001369736">
    <property type="component" value="Unassembled WGS sequence"/>
</dbReference>
<name>A0ABU8MCM9_9PSEU</name>
<dbReference type="RefSeq" id="WP_337706480.1">
    <property type="nucleotide sequence ID" value="NZ_JBBEGM010000015.1"/>
</dbReference>